<proteinExistence type="predicted"/>
<reference evidence="2" key="1">
    <citation type="submission" date="2015-01" db="EMBL/GenBank/DDBJ databases">
        <title>The Genome Sequence of Cladophialophora bantiana CBS 173.52.</title>
        <authorList>
            <consortium name="The Broad Institute Genomics Platform"/>
            <person name="Cuomo C."/>
            <person name="de Hoog S."/>
            <person name="Gorbushina A."/>
            <person name="Stielow B."/>
            <person name="Teixiera M."/>
            <person name="Abouelleil A."/>
            <person name="Chapman S.B."/>
            <person name="Priest M."/>
            <person name="Young S.K."/>
            <person name="Wortman J."/>
            <person name="Nusbaum C."/>
            <person name="Birren B."/>
        </authorList>
    </citation>
    <scope>NUCLEOTIDE SEQUENCE [LARGE SCALE GENOMIC DNA]</scope>
    <source>
        <strain evidence="2">CBS 173.52</strain>
    </source>
</reference>
<dbReference type="RefSeq" id="XP_016624964.1">
    <property type="nucleotide sequence ID" value="XM_016759636.1"/>
</dbReference>
<sequence>MGELQPIYGLSFPVPDCAWIQYRKDKTMNIPTEKTSFYLGAPVPGLCGGLKRRVTVIIRDRDDAPDHFMGPCSTTSTENNHFNFKPDSQNQSEHELGISLKMREWGGTQITSLRSHIRKPSSPNKSNVSERRTSFALSDYGSMTLEPNVEEVLMDDEARTV</sequence>
<dbReference type="Proteomes" id="UP000053789">
    <property type="component" value="Unassembled WGS sequence"/>
</dbReference>
<evidence type="ECO:0000256" key="1">
    <source>
        <dbReference type="SAM" id="MobiDB-lite"/>
    </source>
</evidence>
<feature type="region of interest" description="Disordered" evidence="1">
    <location>
        <begin position="114"/>
        <end position="133"/>
    </location>
</feature>
<accession>A0A0D2I4U2</accession>
<dbReference type="HOGENOM" id="CLU_1643492_0_0_1"/>
<dbReference type="EMBL" id="KN846981">
    <property type="protein sequence ID" value="KIW98295.1"/>
    <property type="molecule type" value="Genomic_DNA"/>
</dbReference>
<protein>
    <submittedName>
        <fullName evidence="2">Uncharacterized protein</fullName>
    </submittedName>
</protein>
<evidence type="ECO:0000313" key="2">
    <source>
        <dbReference type="EMBL" id="KIW98295.1"/>
    </source>
</evidence>
<gene>
    <name evidence="2" type="ORF">Z519_01879</name>
</gene>
<organism evidence="2 3">
    <name type="scientific">Cladophialophora bantiana (strain ATCC 10958 / CBS 173.52 / CDC B-1940 / NIH 8579)</name>
    <name type="common">Xylohypha bantiana</name>
    <dbReference type="NCBI Taxonomy" id="1442370"/>
    <lineage>
        <taxon>Eukaryota</taxon>
        <taxon>Fungi</taxon>
        <taxon>Dikarya</taxon>
        <taxon>Ascomycota</taxon>
        <taxon>Pezizomycotina</taxon>
        <taxon>Eurotiomycetes</taxon>
        <taxon>Chaetothyriomycetidae</taxon>
        <taxon>Chaetothyriales</taxon>
        <taxon>Herpotrichiellaceae</taxon>
        <taxon>Cladophialophora</taxon>
    </lineage>
</organism>
<keyword evidence="3" id="KW-1185">Reference proteome</keyword>
<dbReference type="GeneID" id="27694807"/>
<evidence type="ECO:0000313" key="3">
    <source>
        <dbReference type="Proteomes" id="UP000053789"/>
    </source>
</evidence>
<dbReference type="AlphaFoldDB" id="A0A0D2I4U2"/>
<name>A0A0D2I4U2_CLAB1</name>